<keyword evidence="1" id="KW-1133">Transmembrane helix</keyword>
<dbReference type="InterPro" id="IPR022062">
    <property type="entry name" value="DUF3618"/>
</dbReference>
<gene>
    <name evidence="2" type="ORF">LWC34_50120</name>
</gene>
<dbReference type="Pfam" id="PF12277">
    <property type="entry name" value="DUF3618"/>
    <property type="match status" value="1"/>
</dbReference>
<dbReference type="EMBL" id="JAJVCN010000004">
    <property type="protein sequence ID" value="MCE7010909.1"/>
    <property type="molecule type" value="Genomic_DNA"/>
</dbReference>
<feature type="transmembrane region" description="Helical" evidence="1">
    <location>
        <begin position="76"/>
        <end position="95"/>
    </location>
</feature>
<dbReference type="RefSeq" id="WP_233733193.1">
    <property type="nucleotide sequence ID" value="NZ_JAJVCN010000004.1"/>
</dbReference>
<sequence length="99" mass="10885">MNDFPKTAEQARIDRDATREEITETLNALAYKLNVKGRASEAVGDSIDRASTKIAGKVSPSAAERFRHSAYAVRNHPLRVIAVLVALVVAIRLSLRLRS</sequence>
<organism evidence="2 3">
    <name type="scientific">Kibdelosporangium philippinense</name>
    <dbReference type="NCBI Taxonomy" id="211113"/>
    <lineage>
        <taxon>Bacteria</taxon>
        <taxon>Bacillati</taxon>
        <taxon>Actinomycetota</taxon>
        <taxon>Actinomycetes</taxon>
        <taxon>Pseudonocardiales</taxon>
        <taxon>Pseudonocardiaceae</taxon>
        <taxon>Kibdelosporangium</taxon>
    </lineage>
</organism>
<dbReference type="Proteomes" id="UP001521150">
    <property type="component" value="Unassembled WGS sequence"/>
</dbReference>
<proteinExistence type="predicted"/>
<reference evidence="2 3" key="1">
    <citation type="submission" date="2021-12" db="EMBL/GenBank/DDBJ databases">
        <title>Genome sequence of Kibdelosporangium philippinense ATCC 49844.</title>
        <authorList>
            <person name="Fedorov E.A."/>
            <person name="Omeragic M."/>
            <person name="Shalygina K.F."/>
            <person name="Maclea K.S."/>
        </authorList>
    </citation>
    <scope>NUCLEOTIDE SEQUENCE [LARGE SCALE GENOMIC DNA]</scope>
    <source>
        <strain evidence="2 3">ATCC 49844</strain>
    </source>
</reference>
<evidence type="ECO:0000313" key="2">
    <source>
        <dbReference type="EMBL" id="MCE7010909.1"/>
    </source>
</evidence>
<name>A0ABS8ZT57_9PSEU</name>
<comment type="caution">
    <text evidence="2">The sequence shown here is derived from an EMBL/GenBank/DDBJ whole genome shotgun (WGS) entry which is preliminary data.</text>
</comment>
<evidence type="ECO:0000313" key="3">
    <source>
        <dbReference type="Proteomes" id="UP001521150"/>
    </source>
</evidence>
<evidence type="ECO:0000256" key="1">
    <source>
        <dbReference type="SAM" id="Phobius"/>
    </source>
</evidence>
<keyword evidence="1" id="KW-0812">Transmembrane</keyword>
<protein>
    <submittedName>
        <fullName evidence="2">DUF3618 domain-containing protein</fullName>
    </submittedName>
</protein>
<keyword evidence="3" id="KW-1185">Reference proteome</keyword>
<accession>A0ABS8ZT57</accession>
<keyword evidence="1" id="KW-0472">Membrane</keyword>